<sequence length="80" mass="7917">MPDLGIAASDDDDRPVSMAGLGDEYARNYPPSLAPLGSLTRSVTSSLGRSAHAMSVTSSKDGMGGPAPAPAAGVAASVEE</sequence>
<accession>A0A0L0SMV0</accession>
<dbReference type="AlphaFoldDB" id="A0A0L0SMV0"/>
<organism evidence="2 3">
    <name type="scientific">Allomyces macrogynus (strain ATCC 38327)</name>
    <name type="common">Allomyces javanicus var. macrogynus</name>
    <dbReference type="NCBI Taxonomy" id="578462"/>
    <lineage>
        <taxon>Eukaryota</taxon>
        <taxon>Fungi</taxon>
        <taxon>Fungi incertae sedis</taxon>
        <taxon>Blastocladiomycota</taxon>
        <taxon>Blastocladiomycetes</taxon>
        <taxon>Blastocladiales</taxon>
        <taxon>Blastocladiaceae</taxon>
        <taxon>Allomyces</taxon>
    </lineage>
</organism>
<evidence type="ECO:0000256" key="1">
    <source>
        <dbReference type="SAM" id="MobiDB-lite"/>
    </source>
</evidence>
<feature type="compositionally biased region" description="Low complexity" evidence="1">
    <location>
        <begin position="70"/>
        <end position="80"/>
    </location>
</feature>
<evidence type="ECO:0000313" key="2">
    <source>
        <dbReference type="EMBL" id="KNE63881.1"/>
    </source>
</evidence>
<evidence type="ECO:0000313" key="3">
    <source>
        <dbReference type="Proteomes" id="UP000054350"/>
    </source>
</evidence>
<dbReference type="EMBL" id="GG745343">
    <property type="protein sequence ID" value="KNE63881.1"/>
    <property type="molecule type" value="Genomic_DNA"/>
</dbReference>
<proteinExistence type="predicted"/>
<keyword evidence="3" id="KW-1185">Reference proteome</keyword>
<protein>
    <submittedName>
        <fullName evidence="2">Uncharacterized protein</fullName>
    </submittedName>
</protein>
<gene>
    <name evidence="2" type="ORF">AMAG_19084</name>
</gene>
<name>A0A0L0SMV0_ALLM3</name>
<dbReference type="Proteomes" id="UP000054350">
    <property type="component" value="Unassembled WGS sequence"/>
</dbReference>
<reference evidence="2 3" key="1">
    <citation type="submission" date="2009-11" db="EMBL/GenBank/DDBJ databases">
        <title>Annotation of Allomyces macrogynus ATCC 38327.</title>
        <authorList>
            <consortium name="The Broad Institute Genome Sequencing Platform"/>
            <person name="Russ C."/>
            <person name="Cuomo C."/>
            <person name="Burger G."/>
            <person name="Gray M.W."/>
            <person name="Holland P.W.H."/>
            <person name="King N."/>
            <person name="Lang F.B.F."/>
            <person name="Roger A.J."/>
            <person name="Ruiz-Trillo I."/>
            <person name="Young S.K."/>
            <person name="Zeng Q."/>
            <person name="Gargeya S."/>
            <person name="Fitzgerald M."/>
            <person name="Haas B."/>
            <person name="Abouelleil A."/>
            <person name="Alvarado L."/>
            <person name="Arachchi H.M."/>
            <person name="Berlin A."/>
            <person name="Chapman S.B."/>
            <person name="Gearin G."/>
            <person name="Goldberg J."/>
            <person name="Griggs A."/>
            <person name="Gujja S."/>
            <person name="Hansen M."/>
            <person name="Heiman D."/>
            <person name="Howarth C."/>
            <person name="Larimer J."/>
            <person name="Lui A."/>
            <person name="MacDonald P.J.P."/>
            <person name="McCowen C."/>
            <person name="Montmayeur A."/>
            <person name="Murphy C."/>
            <person name="Neiman D."/>
            <person name="Pearson M."/>
            <person name="Priest M."/>
            <person name="Roberts A."/>
            <person name="Saif S."/>
            <person name="Shea T."/>
            <person name="Sisk P."/>
            <person name="Stolte C."/>
            <person name="Sykes S."/>
            <person name="Wortman J."/>
            <person name="Nusbaum C."/>
            <person name="Birren B."/>
        </authorList>
    </citation>
    <scope>NUCLEOTIDE SEQUENCE [LARGE SCALE GENOMIC DNA]</scope>
    <source>
        <strain evidence="2 3">ATCC 38327</strain>
    </source>
</reference>
<feature type="region of interest" description="Disordered" evidence="1">
    <location>
        <begin position="1"/>
        <end position="80"/>
    </location>
</feature>
<dbReference type="VEuPathDB" id="FungiDB:AMAG_19084"/>
<feature type="compositionally biased region" description="Polar residues" evidence="1">
    <location>
        <begin position="39"/>
        <end position="48"/>
    </location>
</feature>
<reference evidence="3" key="2">
    <citation type="submission" date="2009-11" db="EMBL/GenBank/DDBJ databases">
        <title>The Genome Sequence of Allomyces macrogynus strain ATCC 38327.</title>
        <authorList>
            <consortium name="The Broad Institute Genome Sequencing Platform"/>
            <person name="Russ C."/>
            <person name="Cuomo C."/>
            <person name="Shea T."/>
            <person name="Young S.K."/>
            <person name="Zeng Q."/>
            <person name="Koehrsen M."/>
            <person name="Haas B."/>
            <person name="Borodovsky M."/>
            <person name="Guigo R."/>
            <person name="Alvarado L."/>
            <person name="Berlin A."/>
            <person name="Borenstein D."/>
            <person name="Chen Z."/>
            <person name="Engels R."/>
            <person name="Freedman E."/>
            <person name="Gellesch M."/>
            <person name="Goldberg J."/>
            <person name="Griggs A."/>
            <person name="Gujja S."/>
            <person name="Heiman D."/>
            <person name="Hepburn T."/>
            <person name="Howarth C."/>
            <person name="Jen D."/>
            <person name="Larson L."/>
            <person name="Lewis B."/>
            <person name="Mehta T."/>
            <person name="Park D."/>
            <person name="Pearson M."/>
            <person name="Roberts A."/>
            <person name="Saif S."/>
            <person name="Shenoy N."/>
            <person name="Sisk P."/>
            <person name="Stolte C."/>
            <person name="Sykes S."/>
            <person name="Walk T."/>
            <person name="White J."/>
            <person name="Yandava C."/>
            <person name="Burger G."/>
            <person name="Gray M.W."/>
            <person name="Holland P.W.H."/>
            <person name="King N."/>
            <person name="Lang F.B.F."/>
            <person name="Roger A.J."/>
            <person name="Ruiz-Trillo I."/>
            <person name="Lander E."/>
            <person name="Nusbaum C."/>
        </authorList>
    </citation>
    <scope>NUCLEOTIDE SEQUENCE [LARGE SCALE GENOMIC DNA]</scope>
    <source>
        <strain evidence="3">ATCC 38327</strain>
    </source>
</reference>